<gene>
    <name evidence="2" type="ORF">B0H65DRAFT_565981</name>
</gene>
<feature type="compositionally biased region" description="Gly residues" evidence="1">
    <location>
        <begin position="393"/>
        <end position="405"/>
    </location>
</feature>
<reference evidence="2" key="1">
    <citation type="journal article" date="2023" name="Mol. Phylogenet. Evol.">
        <title>Genome-scale phylogeny and comparative genomics of the fungal order Sordariales.</title>
        <authorList>
            <person name="Hensen N."/>
            <person name="Bonometti L."/>
            <person name="Westerberg I."/>
            <person name="Brannstrom I.O."/>
            <person name="Guillou S."/>
            <person name="Cros-Aarteil S."/>
            <person name="Calhoun S."/>
            <person name="Haridas S."/>
            <person name="Kuo A."/>
            <person name="Mondo S."/>
            <person name="Pangilinan J."/>
            <person name="Riley R."/>
            <person name="LaButti K."/>
            <person name="Andreopoulos B."/>
            <person name="Lipzen A."/>
            <person name="Chen C."/>
            <person name="Yan M."/>
            <person name="Daum C."/>
            <person name="Ng V."/>
            <person name="Clum A."/>
            <person name="Steindorff A."/>
            <person name="Ohm R.A."/>
            <person name="Martin F."/>
            <person name="Silar P."/>
            <person name="Natvig D.O."/>
            <person name="Lalanne C."/>
            <person name="Gautier V."/>
            <person name="Ament-Velasquez S.L."/>
            <person name="Kruys A."/>
            <person name="Hutchinson M.I."/>
            <person name="Powell A.J."/>
            <person name="Barry K."/>
            <person name="Miller A.N."/>
            <person name="Grigoriev I.V."/>
            <person name="Debuchy R."/>
            <person name="Gladieux P."/>
            <person name="Hiltunen Thoren M."/>
            <person name="Johannesson H."/>
        </authorList>
    </citation>
    <scope>NUCLEOTIDE SEQUENCE</scope>
    <source>
        <strain evidence="2">CBS 560.94</strain>
    </source>
</reference>
<feature type="region of interest" description="Disordered" evidence="1">
    <location>
        <begin position="67"/>
        <end position="115"/>
    </location>
</feature>
<feature type="compositionally biased region" description="Polar residues" evidence="1">
    <location>
        <begin position="199"/>
        <end position="209"/>
    </location>
</feature>
<name>A0AAE0J0H9_9PEZI</name>
<feature type="region of interest" description="Disordered" evidence="1">
    <location>
        <begin position="345"/>
        <end position="413"/>
    </location>
</feature>
<evidence type="ECO:0000313" key="3">
    <source>
        <dbReference type="Proteomes" id="UP001278500"/>
    </source>
</evidence>
<reference evidence="2" key="2">
    <citation type="submission" date="2023-06" db="EMBL/GenBank/DDBJ databases">
        <authorList>
            <consortium name="Lawrence Berkeley National Laboratory"/>
            <person name="Haridas S."/>
            <person name="Hensen N."/>
            <person name="Bonometti L."/>
            <person name="Westerberg I."/>
            <person name="Brannstrom I.O."/>
            <person name="Guillou S."/>
            <person name="Cros-Aarteil S."/>
            <person name="Calhoun S."/>
            <person name="Kuo A."/>
            <person name="Mondo S."/>
            <person name="Pangilinan J."/>
            <person name="Riley R."/>
            <person name="Labutti K."/>
            <person name="Andreopoulos B."/>
            <person name="Lipzen A."/>
            <person name="Chen C."/>
            <person name="Yanf M."/>
            <person name="Daum C."/>
            <person name="Ng V."/>
            <person name="Clum A."/>
            <person name="Steindorff A."/>
            <person name="Ohm R."/>
            <person name="Martin F."/>
            <person name="Silar P."/>
            <person name="Natvig D."/>
            <person name="Lalanne C."/>
            <person name="Gautier V."/>
            <person name="Ament-Velasquez S.L."/>
            <person name="Kruys A."/>
            <person name="Hutchinson M.I."/>
            <person name="Powell A.J."/>
            <person name="Barry K."/>
            <person name="Miller A.N."/>
            <person name="Grigoriev I.V."/>
            <person name="Debuchy R."/>
            <person name="Gladieux P."/>
            <person name="Thoren M.H."/>
            <person name="Johannesson H."/>
        </authorList>
    </citation>
    <scope>NUCLEOTIDE SEQUENCE</scope>
    <source>
        <strain evidence="2">CBS 560.94</strain>
    </source>
</reference>
<sequence length="413" mass="44435">MLSARRNGADGGRRKRRRDTRVSPVEKLPYFFDDQLFTVWTWNVSRQLGSSVTVEFVVLHGAAAHHKDSRALIKQPQDSLEAPSSHGSLPPTYRAAVPPTQSTGDGLESNPVHGALDGVLPHRALSTPVFSSHPAHSVSSLPASNIPEPFSPKRDLPGLSLPNPVLPRHLLLHPLTLDPLYPELIPRDPSFQGPVRQDTIPQEHNSQEPPLSELFPEEDEQFELQEEVLPEPHPSEVISSEPAPHTQPTPIPHETAAANPAAVEPAPVKPAPVELAPVKAIKPAQALPAKAAPAVHSAQGPTAHLCWEHLEVSPSAETRSMVEERHARGYYTCTGCIQTEMDVKGKRCEEKCKPKGDNQRTRRKQGKPATRAGGGGSKKGDVGGRKKRDGNGKRGGPPGAAGGVLSGRVQKAA</sequence>
<feature type="compositionally biased region" description="Basic and acidic residues" evidence="1">
    <location>
        <begin position="378"/>
        <end position="392"/>
    </location>
</feature>
<dbReference type="AlphaFoldDB" id="A0AAE0J0H9"/>
<keyword evidence="3" id="KW-1185">Reference proteome</keyword>
<comment type="caution">
    <text evidence="2">The sequence shown here is derived from an EMBL/GenBank/DDBJ whole genome shotgun (WGS) entry which is preliminary data.</text>
</comment>
<feature type="compositionally biased region" description="Basic and acidic residues" evidence="1">
    <location>
        <begin position="345"/>
        <end position="360"/>
    </location>
</feature>
<dbReference type="RefSeq" id="XP_062676770.1">
    <property type="nucleotide sequence ID" value="XM_062830306.1"/>
</dbReference>
<dbReference type="Proteomes" id="UP001278500">
    <property type="component" value="Unassembled WGS sequence"/>
</dbReference>
<accession>A0AAE0J0H9</accession>
<feature type="region of interest" description="Disordered" evidence="1">
    <location>
        <begin position="1"/>
        <end position="20"/>
    </location>
</feature>
<feature type="compositionally biased region" description="Acidic residues" evidence="1">
    <location>
        <begin position="215"/>
        <end position="229"/>
    </location>
</feature>
<organism evidence="2 3">
    <name type="scientific">Neurospora tetraspora</name>
    <dbReference type="NCBI Taxonomy" id="94610"/>
    <lineage>
        <taxon>Eukaryota</taxon>
        <taxon>Fungi</taxon>
        <taxon>Dikarya</taxon>
        <taxon>Ascomycota</taxon>
        <taxon>Pezizomycotina</taxon>
        <taxon>Sordariomycetes</taxon>
        <taxon>Sordariomycetidae</taxon>
        <taxon>Sordariales</taxon>
        <taxon>Sordariaceae</taxon>
        <taxon>Neurospora</taxon>
    </lineage>
</organism>
<dbReference type="GeneID" id="87867460"/>
<dbReference type="EMBL" id="JAUEPP010000010">
    <property type="protein sequence ID" value="KAK3334604.1"/>
    <property type="molecule type" value="Genomic_DNA"/>
</dbReference>
<evidence type="ECO:0000256" key="1">
    <source>
        <dbReference type="SAM" id="MobiDB-lite"/>
    </source>
</evidence>
<proteinExistence type="predicted"/>
<evidence type="ECO:0000313" key="2">
    <source>
        <dbReference type="EMBL" id="KAK3334604.1"/>
    </source>
</evidence>
<feature type="region of interest" description="Disordered" evidence="1">
    <location>
        <begin position="188"/>
        <end position="254"/>
    </location>
</feature>
<protein>
    <submittedName>
        <fullName evidence="2">Uncharacterized protein</fullName>
    </submittedName>
</protein>